<reference evidence="2" key="1">
    <citation type="journal article" date="2019" name="Int. J. Syst. Evol. Microbiol.">
        <title>The Global Catalogue of Microorganisms (GCM) 10K type strain sequencing project: providing services to taxonomists for standard genome sequencing and annotation.</title>
        <authorList>
            <consortium name="The Broad Institute Genomics Platform"/>
            <consortium name="The Broad Institute Genome Sequencing Center for Infectious Disease"/>
            <person name="Wu L."/>
            <person name="Ma J."/>
        </authorList>
    </citation>
    <scope>NUCLEOTIDE SEQUENCE [LARGE SCALE GENOMIC DNA]</scope>
    <source>
        <strain evidence="2">JCM 18531</strain>
    </source>
</reference>
<evidence type="ECO:0000313" key="2">
    <source>
        <dbReference type="Proteomes" id="UP001499974"/>
    </source>
</evidence>
<accession>A0ABP8WT03</accession>
<dbReference type="EMBL" id="BAABKM010000002">
    <property type="protein sequence ID" value="GAA4694446.1"/>
    <property type="molecule type" value="Genomic_DNA"/>
</dbReference>
<dbReference type="InterPro" id="IPR011009">
    <property type="entry name" value="Kinase-like_dom_sf"/>
</dbReference>
<dbReference type="Pfam" id="PF04655">
    <property type="entry name" value="APH_6_hur"/>
    <property type="match status" value="1"/>
</dbReference>
<name>A0ABP8WT03_9ACTN</name>
<keyword evidence="2" id="KW-1185">Reference proteome</keyword>
<dbReference type="Proteomes" id="UP001499974">
    <property type="component" value="Unassembled WGS sequence"/>
</dbReference>
<organism evidence="1 2">
    <name type="scientific">Nocardioides conyzicola</name>
    <dbReference type="NCBI Taxonomy" id="1651781"/>
    <lineage>
        <taxon>Bacteria</taxon>
        <taxon>Bacillati</taxon>
        <taxon>Actinomycetota</taxon>
        <taxon>Actinomycetes</taxon>
        <taxon>Propionibacteriales</taxon>
        <taxon>Nocardioidaceae</taxon>
        <taxon>Nocardioides</taxon>
    </lineage>
</organism>
<proteinExistence type="predicted"/>
<evidence type="ECO:0000313" key="1">
    <source>
        <dbReference type="EMBL" id="GAA4694446.1"/>
    </source>
</evidence>
<protein>
    <submittedName>
        <fullName evidence="1">Streptomycin 6-kinase</fullName>
    </submittedName>
</protein>
<dbReference type="RefSeq" id="WP_345519297.1">
    <property type="nucleotide sequence ID" value="NZ_BAABKM010000002.1"/>
</dbReference>
<dbReference type="Gene3D" id="3.90.1200.10">
    <property type="match status" value="1"/>
</dbReference>
<comment type="caution">
    <text evidence="1">The sequence shown here is derived from an EMBL/GenBank/DDBJ whole genome shotgun (WGS) entry which is preliminary data.</text>
</comment>
<dbReference type="InterPro" id="IPR006748">
    <property type="entry name" value="NH2Glyco/OHUrea_AB-resist_kin"/>
</dbReference>
<sequence>MVALPPGFLAYAARGPEWQGFLDRLPALVRDLLGEWQLTVDGEPTHGYAALVVPVRTSAGRPAVLKVGWPHEEAEHEHLALQHWHGRGAVELLRADPRRYALLLERLHREDLGDLWDVEACEVVGGLYGRLHVPAPPQLRTLSSYAERWAAELDALPRDAPLPRRLVEQAATLGRELSRDESAPGRMIHTDLHYANVLAGDREPWLAIDPKPLHGDPHYEIAPMLWNRWDELADAPRSVRDGIRLRFHTLVDVAGFDERRARDWVVVRTMVNALWRLQDPPGTRRQLPTDDYLTRCIAVAKAVQD</sequence>
<dbReference type="SUPFAM" id="SSF56112">
    <property type="entry name" value="Protein kinase-like (PK-like)"/>
    <property type="match status" value="1"/>
</dbReference>
<gene>
    <name evidence="1" type="ORF">GCM10023349_06910</name>
</gene>